<evidence type="ECO:0000256" key="2">
    <source>
        <dbReference type="ARBA" id="ARBA00012796"/>
    </source>
</evidence>
<feature type="binding site" evidence="9">
    <location>
        <begin position="133"/>
        <end position="136"/>
    </location>
    <ligand>
        <name>S-adenosyl-L-methionine</name>
        <dbReference type="ChEBI" id="CHEBI:59789"/>
    </ligand>
</feature>
<evidence type="ECO:0000313" key="12">
    <source>
        <dbReference type="Proteomes" id="UP001604336"/>
    </source>
</evidence>
<protein>
    <recommendedName>
        <fullName evidence="2 8">tRNA (adenine(58)-N(1))-methyltransferase</fullName>
        <ecNumber evidence="2 8">2.1.1.220</ecNumber>
    </recommendedName>
</protein>
<accession>A0ABD1SH49</accession>
<evidence type="ECO:0000256" key="9">
    <source>
        <dbReference type="PIRSR" id="PIRSR017269-1"/>
    </source>
</evidence>
<dbReference type="CDD" id="cd02440">
    <property type="entry name" value="AdoMet_MTases"/>
    <property type="match status" value="1"/>
</dbReference>
<dbReference type="Pfam" id="PF08704">
    <property type="entry name" value="GCD14"/>
    <property type="match status" value="1"/>
</dbReference>
<dbReference type="SUPFAM" id="SSF53335">
    <property type="entry name" value="S-adenosyl-L-methionine-dependent methyltransferases"/>
    <property type="match status" value="1"/>
</dbReference>
<evidence type="ECO:0000313" key="11">
    <source>
        <dbReference type="EMBL" id="KAL2500072.1"/>
    </source>
</evidence>
<keyword evidence="7" id="KW-0539">Nucleus</keyword>
<comment type="subcellular location">
    <subcellularLocation>
        <location evidence="1">Nucleus</location>
    </subcellularLocation>
</comment>
<dbReference type="PANTHER" id="PTHR12133">
    <property type="entry name" value="TRNA (ADENINE(58)-N(1))-METHYLTRANSFERASE"/>
    <property type="match status" value="1"/>
</dbReference>
<gene>
    <name evidence="11" type="ORF">Adt_25622</name>
</gene>
<name>A0ABD1SH49_9LAMI</name>
<dbReference type="InterPro" id="IPR029063">
    <property type="entry name" value="SAM-dependent_MTases_sf"/>
</dbReference>
<dbReference type="GO" id="GO:0032259">
    <property type="term" value="P:methylation"/>
    <property type="evidence" value="ECO:0007669"/>
    <property type="project" value="UniProtKB-KW"/>
</dbReference>
<keyword evidence="4 8" id="KW-0808">Transferase</keyword>
<evidence type="ECO:0000256" key="5">
    <source>
        <dbReference type="ARBA" id="ARBA00022691"/>
    </source>
</evidence>
<keyword evidence="12" id="KW-1185">Reference proteome</keyword>
<dbReference type="PANTHER" id="PTHR12133:SF2">
    <property type="entry name" value="TRNA (ADENINE(58)-N(1))-METHYLTRANSFERASE CATALYTIC SUBUNIT TRMT61A"/>
    <property type="match status" value="1"/>
</dbReference>
<dbReference type="Gene3D" id="3.40.50.150">
    <property type="entry name" value="Vaccinia Virus protein VP39"/>
    <property type="match status" value="1"/>
</dbReference>
<comment type="similarity">
    <text evidence="8">Belongs to the class I-like SAM-binding methyltransferase superfamily. TRM61 family.</text>
</comment>
<proteinExistence type="inferred from homology"/>
<keyword evidence="3 8" id="KW-0489">Methyltransferase</keyword>
<evidence type="ECO:0000256" key="1">
    <source>
        <dbReference type="ARBA" id="ARBA00004123"/>
    </source>
</evidence>
<sequence length="322" mass="35976">MQITSLRIDLKYLTMFPFDSAKKLSFSRCISDGDLVIVYEKHDNMKAVKVSESGILQNRFGVFKHSDWIGKPFGSKVFSNKGGFVYLLAPTAELWTLVLSHRTQILYVADISFVVMYLEIVPGCLVLESGTGSGSLTTSLARAIAPNGHVYTFDFHEQRADSARDDFERTGLSSLVTVGVRDIQGEGFPDEFLGRADSVFLDLPQPWLAIPSVSKMLKQDGVMCSFSPCIEQVQRSCETLRSDFTDIKTFEVLLHTYEVREGNLWSWQDNEGGSMSLKSCKKRQRSTNGLENASSLTIMAKRNGESRGHTGYLTFARLKCTV</sequence>
<evidence type="ECO:0000256" key="4">
    <source>
        <dbReference type="ARBA" id="ARBA00022679"/>
    </source>
</evidence>
<feature type="domain" description="tRNA (adenine(58)-N(1))-methyltransferase catalytic subunit TRM61 C-terminal" evidence="10">
    <location>
        <begin position="83"/>
        <end position="317"/>
    </location>
</feature>
<dbReference type="Proteomes" id="UP001604336">
    <property type="component" value="Unassembled WGS sequence"/>
</dbReference>
<feature type="binding site" evidence="9">
    <location>
        <position position="154"/>
    </location>
    <ligand>
        <name>S-adenosyl-L-methionine</name>
        <dbReference type="ChEBI" id="CHEBI:59789"/>
    </ligand>
</feature>
<dbReference type="PIRSF" id="PIRSF017269">
    <property type="entry name" value="GCD14"/>
    <property type="match status" value="1"/>
</dbReference>
<dbReference type="FunFam" id="3.40.50.150:FF:000227">
    <property type="entry name" value="tRNA (adenine(58)-N(1))-methyltransferase"/>
    <property type="match status" value="1"/>
</dbReference>
<dbReference type="PROSITE" id="PS51620">
    <property type="entry name" value="SAM_TRM61"/>
    <property type="match status" value="1"/>
</dbReference>
<keyword evidence="5 8" id="KW-0949">S-adenosyl-L-methionine</keyword>
<evidence type="ECO:0000259" key="10">
    <source>
        <dbReference type="Pfam" id="PF08704"/>
    </source>
</evidence>
<keyword evidence="6 8" id="KW-0819">tRNA processing</keyword>
<evidence type="ECO:0000256" key="6">
    <source>
        <dbReference type="ARBA" id="ARBA00022694"/>
    </source>
</evidence>
<dbReference type="GO" id="GO:0005634">
    <property type="term" value="C:nucleus"/>
    <property type="evidence" value="ECO:0007669"/>
    <property type="project" value="UniProtKB-SubCell"/>
</dbReference>
<dbReference type="InterPro" id="IPR049470">
    <property type="entry name" value="TRM61_C"/>
</dbReference>
<evidence type="ECO:0000256" key="7">
    <source>
        <dbReference type="ARBA" id="ARBA00023242"/>
    </source>
</evidence>
<dbReference type="GO" id="GO:0008033">
    <property type="term" value="P:tRNA processing"/>
    <property type="evidence" value="ECO:0007669"/>
    <property type="project" value="UniProtKB-KW"/>
</dbReference>
<feature type="binding site" evidence="9">
    <location>
        <position position="182"/>
    </location>
    <ligand>
        <name>S-adenosyl-L-methionine</name>
        <dbReference type="ChEBI" id="CHEBI:59789"/>
    </ligand>
</feature>
<evidence type="ECO:0000256" key="8">
    <source>
        <dbReference type="PIRNR" id="PIRNR017269"/>
    </source>
</evidence>
<feature type="binding site" evidence="9">
    <location>
        <position position="202"/>
    </location>
    <ligand>
        <name>S-adenosyl-L-methionine</name>
        <dbReference type="ChEBI" id="CHEBI:59789"/>
    </ligand>
</feature>
<comment type="caution">
    <text evidence="11">The sequence shown here is derived from an EMBL/GenBank/DDBJ whole genome shotgun (WGS) entry which is preliminary data.</text>
</comment>
<dbReference type="Gene3D" id="3.10.330.20">
    <property type="match status" value="1"/>
</dbReference>
<reference evidence="12" key="1">
    <citation type="submission" date="2024-07" db="EMBL/GenBank/DDBJ databases">
        <title>Two chromosome-level genome assemblies of Korean endemic species Abeliophyllum distichum and Forsythia ovata (Oleaceae).</title>
        <authorList>
            <person name="Jang H."/>
        </authorList>
    </citation>
    <scope>NUCLEOTIDE SEQUENCE [LARGE SCALE GENOMIC DNA]</scope>
</reference>
<dbReference type="GO" id="GO:0160107">
    <property type="term" value="F:tRNA (adenine(58)-N1)-methyltransferase activity"/>
    <property type="evidence" value="ECO:0007669"/>
    <property type="project" value="UniProtKB-EC"/>
</dbReference>
<dbReference type="EMBL" id="JBFOLK010000007">
    <property type="protein sequence ID" value="KAL2500072.1"/>
    <property type="molecule type" value="Genomic_DNA"/>
</dbReference>
<evidence type="ECO:0000256" key="3">
    <source>
        <dbReference type="ARBA" id="ARBA00022603"/>
    </source>
</evidence>
<dbReference type="AlphaFoldDB" id="A0ABD1SH49"/>
<organism evidence="11 12">
    <name type="scientific">Abeliophyllum distichum</name>
    <dbReference type="NCBI Taxonomy" id="126358"/>
    <lineage>
        <taxon>Eukaryota</taxon>
        <taxon>Viridiplantae</taxon>
        <taxon>Streptophyta</taxon>
        <taxon>Embryophyta</taxon>
        <taxon>Tracheophyta</taxon>
        <taxon>Spermatophyta</taxon>
        <taxon>Magnoliopsida</taxon>
        <taxon>eudicotyledons</taxon>
        <taxon>Gunneridae</taxon>
        <taxon>Pentapetalae</taxon>
        <taxon>asterids</taxon>
        <taxon>lamiids</taxon>
        <taxon>Lamiales</taxon>
        <taxon>Oleaceae</taxon>
        <taxon>Forsythieae</taxon>
        <taxon>Abeliophyllum</taxon>
    </lineage>
</organism>
<dbReference type="EC" id="2.1.1.220" evidence="2 8"/>
<dbReference type="FunFam" id="3.10.330.20:FF:000004">
    <property type="entry name" value="tRNA (adenine(58)-N(1))-methyltransferase"/>
    <property type="match status" value="1"/>
</dbReference>
<dbReference type="InterPro" id="IPR014816">
    <property type="entry name" value="tRNA_MeTrfase_Gcd14"/>
</dbReference>
<dbReference type="GO" id="GO:0031515">
    <property type="term" value="C:tRNA (m1A) methyltransferase complex"/>
    <property type="evidence" value="ECO:0007669"/>
    <property type="project" value="UniProtKB-UniRule"/>
</dbReference>
<comment type="catalytic activity">
    <reaction evidence="8">
        <text>adenosine(58) in tRNA + S-adenosyl-L-methionine = N(1)-methyladenosine(58) in tRNA + S-adenosyl-L-homocysteine + H(+)</text>
        <dbReference type="Rhea" id="RHEA:43152"/>
        <dbReference type="Rhea" id="RHEA-COMP:10365"/>
        <dbReference type="Rhea" id="RHEA-COMP:10366"/>
        <dbReference type="ChEBI" id="CHEBI:15378"/>
        <dbReference type="ChEBI" id="CHEBI:57856"/>
        <dbReference type="ChEBI" id="CHEBI:59789"/>
        <dbReference type="ChEBI" id="CHEBI:74411"/>
        <dbReference type="ChEBI" id="CHEBI:74491"/>
        <dbReference type="EC" id="2.1.1.220"/>
    </reaction>
</comment>